<protein>
    <recommendedName>
        <fullName evidence="2">SRPBCC family protein</fullName>
    </recommendedName>
</protein>
<dbReference type="InterPro" id="IPR019587">
    <property type="entry name" value="Polyketide_cyclase/dehydratase"/>
</dbReference>
<proteinExistence type="predicted"/>
<sequence>MHFKVVNEVEIAPEKAWELIADFSHVQHIHPLVEKVDQLSDNDAGLNAVRRCHLYNGVKVEEQIVEWNEKDRRYKIELVKGNLPVKQIGAELFVEEISPTRSRIIGNMDVDPKYGVLGQLMVRMVMKPKFGRALGDLFSGTEYYLRTGRDVPENWHGPKPVITSS</sequence>
<dbReference type="SUPFAM" id="SSF55961">
    <property type="entry name" value="Bet v1-like"/>
    <property type="match status" value="1"/>
</dbReference>
<evidence type="ECO:0008006" key="2">
    <source>
        <dbReference type="Google" id="ProtNLM"/>
    </source>
</evidence>
<dbReference type="AlphaFoldDB" id="A0A7S2ZVW1"/>
<organism evidence="1">
    <name type="scientific">Rhodosorus marinus</name>
    <dbReference type="NCBI Taxonomy" id="101924"/>
    <lineage>
        <taxon>Eukaryota</taxon>
        <taxon>Rhodophyta</taxon>
        <taxon>Stylonematophyceae</taxon>
        <taxon>Stylonematales</taxon>
        <taxon>Stylonemataceae</taxon>
        <taxon>Rhodosorus</taxon>
    </lineage>
</organism>
<reference evidence="1" key="1">
    <citation type="submission" date="2021-01" db="EMBL/GenBank/DDBJ databases">
        <authorList>
            <person name="Corre E."/>
            <person name="Pelletier E."/>
            <person name="Niang G."/>
            <person name="Scheremetjew M."/>
            <person name="Finn R."/>
            <person name="Kale V."/>
            <person name="Holt S."/>
            <person name="Cochrane G."/>
            <person name="Meng A."/>
            <person name="Brown T."/>
            <person name="Cohen L."/>
        </authorList>
    </citation>
    <scope>NUCLEOTIDE SEQUENCE</scope>
    <source>
        <strain evidence="1">CCMP 769</strain>
    </source>
</reference>
<dbReference type="InterPro" id="IPR023393">
    <property type="entry name" value="START-like_dom_sf"/>
</dbReference>
<dbReference type="Gene3D" id="3.30.530.20">
    <property type="match status" value="1"/>
</dbReference>
<accession>A0A7S2ZVW1</accession>
<dbReference type="Pfam" id="PF10604">
    <property type="entry name" value="Polyketide_cyc2"/>
    <property type="match status" value="1"/>
</dbReference>
<name>A0A7S2ZVW1_9RHOD</name>
<evidence type="ECO:0000313" key="1">
    <source>
        <dbReference type="EMBL" id="CAE0052408.1"/>
    </source>
</evidence>
<gene>
    <name evidence="1" type="ORF">RMAR00112_LOCUS20435</name>
</gene>
<dbReference type="CDD" id="cd07821">
    <property type="entry name" value="PYR_PYL_RCAR_like"/>
    <property type="match status" value="1"/>
</dbReference>
<dbReference type="EMBL" id="HBHW01026252">
    <property type="protein sequence ID" value="CAE0052408.1"/>
    <property type="molecule type" value="Transcribed_RNA"/>
</dbReference>